<reference evidence="3 4" key="1">
    <citation type="submission" date="2024-09" db="EMBL/GenBank/DDBJ databases">
        <title>A chromosome-level genome assembly of Gray's grenadier anchovy, Coilia grayii.</title>
        <authorList>
            <person name="Fu Z."/>
        </authorList>
    </citation>
    <scope>NUCLEOTIDE SEQUENCE [LARGE SCALE GENOMIC DNA]</scope>
    <source>
        <strain evidence="3">G4</strain>
        <tissue evidence="3">Muscle</tissue>
    </source>
</reference>
<dbReference type="InterPro" id="IPR044822">
    <property type="entry name" value="Myb_DNA-bind_4"/>
</dbReference>
<feature type="region of interest" description="Disordered" evidence="1">
    <location>
        <begin position="458"/>
        <end position="484"/>
    </location>
</feature>
<evidence type="ECO:0000259" key="2">
    <source>
        <dbReference type="Pfam" id="PF13837"/>
    </source>
</evidence>
<name>A0ABD1JYN7_9TELE</name>
<sequence>MAVYSPDSSNVLQSHASSSPPLPAQISVDFQQSSNALNSDPASPQHSPVYMVTNDGFSKIHTVFLIDLMRQHIESHGDGLPKTLDELNKRLKFVKGMKKQLWEDTAEKLSVHFKEYFSPEKVARKWNTLLEAYKRVQEKGKRPVRFQFFSEINGLLQEPYTFSPPVMKTSKETGQCVPAFAYTVYSPTPIQIMPMQAHNSPAPIQIVPMQANSPTPVQILPVQGNNSFSPASVHMPIQANSSLTGSALPVPMSANHSISQKQTFALKDLVQQHIKDQGLPKTLKDPSEHLKSVKSMPANSNNTVSPPTAVSFQANASPNPPLSTVSVPANDSFSKEQTVFLIDLVRQYIEAQGVGLPKTIKDLNARLTTVHGRRRELWKVAAQKLRDHFNKIFCPDRVARKWNTLIEGYQRIQKSNRLTGKGSIRFIWYSEIDELLDKNNDDPLLPVAETLVDPGECSHLPEGDHCASSTPSSPPPSPGTVPAHDGFSKDETLFLIEQMRQHIEARGLGQPKTLVELNRRLKTKKGSKMWLWRDVTKKLSKHFLQSFSPGRVARKWHTLTDGYAKVLENYKKTGKEFTRFQFFSEMHGLMGGEDKMAVTTIGASEGQEAHRPRRRRRHDGGSRVTFVSPPPSSPEASPTRDDVAGTPQHKRRKLDDELLQFLRESEEASQRRHQQVVAHLKSIEDLMTKMLDKL</sequence>
<feature type="region of interest" description="Disordered" evidence="1">
    <location>
        <begin position="604"/>
        <end position="652"/>
    </location>
</feature>
<evidence type="ECO:0000313" key="3">
    <source>
        <dbReference type="EMBL" id="KAL2091989.1"/>
    </source>
</evidence>
<comment type="caution">
    <text evidence="3">The sequence shown here is derived from an EMBL/GenBank/DDBJ whole genome shotgun (WGS) entry which is preliminary data.</text>
</comment>
<dbReference type="EMBL" id="JBHFQA010000010">
    <property type="protein sequence ID" value="KAL2091989.1"/>
    <property type="molecule type" value="Genomic_DNA"/>
</dbReference>
<accession>A0ABD1JYN7</accession>
<organism evidence="3 4">
    <name type="scientific">Coilia grayii</name>
    <name type="common">Gray's grenadier anchovy</name>
    <dbReference type="NCBI Taxonomy" id="363190"/>
    <lineage>
        <taxon>Eukaryota</taxon>
        <taxon>Metazoa</taxon>
        <taxon>Chordata</taxon>
        <taxon>Craniata</taxon>
        <taxon>Vertebrata</taxon>
        <taxon>Euteleostomi</taxon>
        <taxon>Actinopterygii</taxon>
        <taxon>Neopterygii</taxon>
        <taxon>Teleostei</taxon>
        <taxon>Clupei</taxon>
        <taxon>Clupeiformes</taxon>
        <taxon>Clupeoidei</taxon>
        <taxon>Engraulidae</taxon>
        <taxon>Coilinae</taxon>
        <taxon>Coilia</taxon>
    </lineage>
</organism>
<keyword evidence="4" id="KW-1185">Reference proteome</keyword>
<feature type="domain" description="Myb/SANT-like DNA-binding" evidence="2">
    <location>
        <begin position="487"/>
        <end position="587"/>
    </location>
</feature>
<dbReference type="AlphaFoldDB" id="A0ABD1JYN7"/>
<proteinExistence type="predicted"/>
<dbReference type="Proteomes" id="UP001591681">
    <property type="component" value="Unassembled WGS sequence"/>
</dbReference>
<feature type="region of interest" description="Disordered" evidence="1">
    <location>
        <begin position="1"/>
        <end position="25"/>
    </location>
</feature>
<feature type="compositionally biased region" description="Polar residues" evidence="1">
    <location>
        <begin position="1"/>
        <end position="19"/>
    </location>
</feature>
<dbReference type="Pfam" id="PF13837">
    <property type="entry name" value="Myb_DNA-bind_4"/>
    <property type="match status" value="2"/>
</dbReference>
<feature type="domain" description="Myb/SANT-like DNA-binding" evidence="2">
    <location>
        <begin position="93"/>
        <end position="153"/>
    </location>
</feature>
<protein>
    <recommendedName>
        <fullName evidence="2">Myb/SANT-like DNA-binding domain-containing protein</fullName>
    </recommendedName>
</protein>
<evidence type="ECO:0000256" key="1">
    <source>
        <dbReference type="SAM" id="MobiDB-lite"/>
    </source>
</evidence>
<gene>
    <name evidence="3" type="ORF">ACEWY4_011787</name>
</gene>
<evidence type="ECO:0000313" key="4">
    <source>
        <dbReference type="Proteomes" id="UP001591681"/>
    </source>
</evidence>